<dbReference type="PANTHER" id="PTHR30055">
    <property type="entry name" value="HTH-TYPE TRANSCRIPTIONAL REGULATOR RUTR"/>
    <property type="match status" value="1"/>
</dbReference>
<evidence type="ECO:0000313" key="6">
    <source>
        <dbReference type="EMBL" id="KAA9162978.1"/>
    </source>
</evidence>
<dbReference type="Pfam" id="PF21351">
    <property type="entry name" value="TetR_C_41"/>
    <property type="match status" value="1"/>
</dbReference>
<keyword evidence="1" id="KW-0805">Transcription regulation</keyword>
<dbReference type="EMBL" id="VMNW02000011">
    <property type="protein sequence ID" value="KAA9162978.1"/>
    <property type="molecule type" value="Genomic_DNA"/>
</dbReference>
<dbReference type="SUPFAM" id="SSF46689">
    <property type="entry name" value="Homeodomain-like"/>
    <property type="match status" value="1"/>
</dbReference>
<evidence type="ECO:0000256" key="1">
    <source>
        <dbReference type="ARBA" id="ARBA00023015"/>
    </source>
</evidence>
<evidence type="ECO:0000256" key="3">
    <source>
        <dbReference type="ARBA" id="ARBA00023163"/>
    </source>
</evidence>
<dbReference type="RefSeq" id="WP_144751879.1">
    <property type="nucleotide sequence ID" value="NZ_VMNW02000011.1"/>
</dbReference>
<accession>A0A5N0VBN3</accession>
<evidence type="ECO:0000256" key="4">
    <source>
        <dbReference type="PROSITE-ProRule" id="PRU00335"/>
    </source>
</evidence>
<dbReference type="Pfam" id="PF00440">
    <property type="entry name" value="TetR_N"/>
    <property type="match status" value="1"/>
</dbReference>
<comment type="caution">
    <text evidence="6">The sequence shown here is derived from an EMBL/GenBank/DDBJ whole genome shotgun (WGS) entry which is preliminary data.</text>
</comment>
<dbReference type="InterPro" id="IPR001647">
    <property type="entry name" value="HTH_TetR"/>
</dbReference>
<keyword evidence="7" id="KW-1185">Reference proteome</keyword>
<feature type="domain" description="HTH tetR-type" evidence="5">
    <location>
        <begin position="10"/>
        <end position="70"/>
    </location>
</feature>
<name>A0A5N0VBN3_9PSEU</name>
<feature type="DNA-binding region" description="H-T-H motif" evidence="4">
    <location>
        <begin position="33"/>
        <end position="52"/>
    </location>
</feature>
<dbReference type="Proteomes" id="UP000319769">
    <property type="component" value="Unassembled WGS sequence"/>
</dbReference>
<dbReference type="Gene3D" id="1.10.357.10">
    <property type="entry name" value="Tetracycline Repressor, domain 2"/>
    <property type="match status" value="1"/>
</dbReference>
<keyword evidence="2 4" id="KW-0238">DNA-binding</keyword>
<dbReference type="AlphaFoldDB" id="A0A5N0VBN3"/>
<reference evidence="6" key="1">
    <citation type="submission" date="2019-09" db="EMBL/GenBank/DDBJ databases">
        <authorList>
            <person name="Teo W.F.A."/>
            <person name="Duangmal K."/>
        </authorList>
    </citation>
    <scope>NUCLEOTIDE SEQUENCE [LARGE SCALE GENOMIC DNA]</scope>
    <source>
        <strain evidence="6">K81G1</strain>
    </source>
</reference>
<proteinExistence type="predicted"/>
<dbReference type="OrthoDB" id="9805134at2"/>
<evidence type="ECO:0000313" key="7">
    <source>
        <dbReference type="Proteomes" id="UP000319769"/>
    </source>
</evidence>
<evidence type="ECO:0000259" key="5">
    <source>
        <dbReference type="PROSITE" id="PS50977"/>
    </source>
</evidence>
<dbReference type="GO" id="GO:0000976">
    <property type="term" value="F:transcription cis-regulatory region binding"/>
    <property type="evidence" value="ECO:0007669"/>
    <property type="project" value="TreeGrafter"/>
</dbReference>
<sequence length="199" mass="21743">MPRTQQDRSNSTKTALMTAARELFAERGYQAVPADEIVRAAGVTRGALYHHYSDKQGLFRAVVEELEREITAEVEEALRAAPDVASGMISATGVFLQACLRQEVRQISLSDAPAVLGWAAWREIEAEYGLGLLIGMIEQAIEEGMMAPRPVRTLAQLSLSAVMEAARMIADAEEPERVSAEVQQVLGDWFASLLRNSPG</sequence>
<dbReference type="InterPro" id="IPR009057">
    <property type="entry name" value="Homeodomain-like_sf"/>
</dbReference>
<evidence type="ECO:0000256" key="2">
    <source>
        <dbReference type="ARBA" id="ARBA00023125"/>
    </source>
</evidence>
<dbReference type="PROSITE" id="PS50977">
    <property type="entry name" value="HTH_TETR_2"/>
    <property type="match status" value="1"/>
</dbReference>
<dbReference type="InterPro" id="IPR049484">
    <property type="entry name" value="Rv0078-like_C"/>
</dbReference>
<organism evidence="6 7">
    <name type="scientific">Amycolatopsis acidicola</name>
    <dbReference type="NCBI Taxonomy" id="2596893"/>
    <lineage>
        <taxon>Bacteria</taxon>
        <taxon>Bacillati</taxon>
        <taxon>Actinomycetota</taxon>
        <taxon>Actinomycetes</taxon>
        <taxon>Pseudonocardiales</taxon>
        <taxon>Pseudonocardiaceae</taxon>
        <taxon>Amycolatopsis</taxon>
    </lineage>
</organism>
<dbReference type="PRINTS" id="PR00455">
    <property type="entry name" value="HTHTETR"/>
</dbReference>
<keyword evidence="3" id="KW-0804">Transcription</keyword>
<dbReference type="GO" id="GO:0003700">
    <property type="term" value="F:DNA-binding transcription factor activity"/>
    <property type="evidence" value="ECO:0007669"/>
    <property type="project" value="TreeGrafter"/>
</dbReference>
<dbReference type="PANTHER" id="PTHR30055:SF234">
    <property type="entry name" value="HTH-TYPE TRANSCRIPTIONAL REGULATOR BETI"/>
    <property type="match status" value="1"/>
</dbReference>
<gene>
    <name evidence="6" type="ORF">FPZ12_010760</name>
</gene>
<dbReference type="InterPro" id="IPR050109">
    <property type="entry name" value="HTH-type_TetR-like_transc_reg"/>
</dbReference>
<protein>
    <submittedName>
        <fullName evidence="6">TetR/AcrR family transcriptional regulator</fullName>
    </submittedName>
</protein>